<organism evidence="3 4">
    <name type="scientific">Salinibacter ruber</name>
    <dbReference type="NCBI Taxonomy" id="146919"/>
    <lineage>
        <taxon>Bacteria</taxon>
        <taxon>Pseudomonadati</taxon>
        <taxon>Rhodothermota</taxon>
        <taxon>Rhodothermia</taxon>
        <taxon>Rhodothermales</taxon>
        <taxon>Salinibacteraceae</taxon>
        <taxon>Salinibacter</taxon>
    </lineage>
</organism>
<dbReference type="AlphaFoldDB" id="A0A9X2UBH5"/>
<evidence type="ECO:0000313" key="4">
    <source>
        <dbReference type="Proteomes" id="UP001155010"/>
    </source>
</evidence>
<feature type="domain" description="Probable transposase IS891/IS1136/IS1341" evidence="2">
    <location>
        <begin position="159"/>
        <end position="244"/>
    </location>
</feature>
<dbReference type="EMBL" id="JANUBB010000026">
    <property type="protein sequence ID" value="MCS3953417.1"/>
    <property type="molecule type" value="Genomic_DNA"/>
</dbReference>
<comment type="caution">
    <text evidence="3">The sequence shown here is derived from an EMBL/GenBank/DDBJ whole genome shotgun (WGS) entry which is preliminary data.</text>
</comment>
<gene>
    <name evidence="3" type="ORF">GGP83_003392</name>
</gene>
<dbReference type="RefSeq" id="WP_259082644.1">
    <property type="nucleotide sequence ID" value="NZ_JANUBB010000026.1"/>
</dbReference>
<dbReference type="InterPro" id="IPR001959">
    <property type="entry name" value="Transposase"/>
</dbReference>
<feature type="region of interest" description="Disordered" evidence="1">
    <location>
        <begin position="177"/>
        <end position="222"/>
    </location>
</feature>
<dbReference type="Pfam" id="PF01385">
    <property type="entry name" value="OrfB_IS605"/>
    <property type="match status" value="1"/>
</dbReference>
<evidence type="ECO:0000313" key="3">
    <source>
        <dbReference type="EMBL" id="MCS3953417.1"/>
    </source>
</evidence>
<protein>
    <submittedName>
        <fullName evidence="3">Transposase</fullName>
    </submittedName>
</protein>
<feature type="compositionally biased region" description="Basic and acidic residues" evidence="1">
    <location>
        <begin position="184"/>
        <end position="199"/>
    </location>
</feature>
<reference evidence="3" key="1">
    <citation type="submission" date="2022-08" db="EMBL/GenBank/DDBJ databases">
        <title>Genomic Encyclopedia of Type Strains, Phase V (KMG-V): Genome sequencing to study the core and pangenomes of soil and plant-associated prokaryotes.</title>
        <authorList>
            <person name="Whitman W."/>
        </authorList>
    </citation>
    <scope>NUCLEOTIDE SEQUENCE</scope>
    <source>
        <strain evidence="3">SP2017</strain>
    </source>
</reference>
<sequence>MYNWALETKTKAYYQDEESLSFTDLSGRLTSKKKEEETEWLSEVSAVTLQQSLRNLNQAFTNFFEDRAEYPSFKSKKAGQTARYVGTAFDIREENGKRKLRLSKMPGLINIRWSRELPSEPSSCTVTKNAAGQYHVCFVCTEEADLLPRADGEGGDLEPVGVDLGIESLAVLSTGEKAGNPRWFENEQERPRREQQKLSRKEKKGPDGPSNNWERQRKRVAKVHQRIQDRRKDFIEKLTTRLAHDFDVI</sequence>
<proteinExistence type="predicted"/>
<name>A0A9X2UBH5_9BACT</name>
<dbReference type="NCBIfam" id="NF040570">
    <property type="entry name" value="guided_TnpB"/>
    <property type="match status" value="1"/>
</dbReference>
<accession>A0A9X2UBH5</accession>
<dbReference type="Proteomes" id="UP001155010">
    <property type="component" value="Unassembled WGS sequence"/>
</dbReference>
<evidence type="ECO:0000259" key="2">
    <source>
        <dbReference type="Pfam" id="PF01385"/>
    </source>
</evidence>
<evidence type="ECO:0000256" key="1">
    <source>
        <dbReference type="SAM" id="MobiDB-lite"/>
    </source>
</evidence>